<proteinExistence type="predicted"/>
<dbReference type="Proteomes" id="UP000603453">
    <property type="component" value="Unassembled WGS sequence"/>
</dbReference>
<dbReference type="OrthoDB" id="2421077at2759"/>
<keyword evidence="2" id="KW-1133">Transmembrane helix</keyword>
<evidence type="ECO:0000313" key="4">
    <source>
        <dbReference type="Proteomes" id="UP000603453"/>
    </source>
</evidence>
<sequence length="430" mass="49453">MACIINSSISSTEEYCETNDVPFPDVRICYNGWKYHNYNDTVGDFPYFKCARLTNPDGIDYCEDVYKLPRSIFTPHFMSGDTLCYMYTPPVDKLKYIHEENYLHFCHSSKPPIFSNKSVHIQLYEPTKNPNRVVFDISPFPHQYNAEYLDNWIDFQNNNSFIHGTAGQTTTLRGFVGANIHFKTTYTQKIDPNSLWNLVGIFPKYIQLSELSVTNLEYGFDAINIYPLDQKKTVITEKRDVTIMSTLGILGGVASMLIAMRVLMFGARPPKPWGVFQGLSFKSTWEESKSKNLKRYFCIPGVDNVPFATPVHQRFSDIYTLNKDHSLAPDSSRFLNEKRDGFLNDSSTSGTQIESSSIHSGIENHKNKESSNAYHNVHGRLEQLEARNQILELVLKAYYIDDRIFREIHENSKKKAKTESTSLPEEEKKN</sequence>
<name>A0A8H7V8C2_9FUNG</name>
<comment type="caution">
    <text evidence="3">The sequence shown here is derived from an EMBL/GenBank/DDBJ whole genome shotgun (WGS) entry which is preliminary data.</text>
</comment>
<evidence type="ECO:0000256" key="1">
    <source>
        <dbReference type="SAM" id="MobiDB-lite"/>
    </source>
</evidence>
<protein>
    <submittedName>
        <fullName evidence="3">Uncharacterized protein</fullName>
    </submittedName>
</protein>
<keyword evidence="2" id="KW-0812">Transmembrane</keyword>
<dbReference type="AlphaFoldDB" id="A0A8H7V8C2"/>
<feature type="transmembrane region" description="Helical" evidence="2">
    <location>
        <begin position="241"/>
        <end position="263"/>
    </location>
</feature>
<accession>A0A8H7V8C2</accession>
<gene>
    <name evidence="3" type="ORF">INT47_000107</name>
</gene>
<evidence type="ECO:0000256" key="2">
    <source>
        <dbReference type="SAM" id="Phobius"/>
    </source>
</evidence>
<keyword evidence="4" id="KW-1185">Reference proteome</keyword>
<reference evidence="3" key="1">
    <citation type="submission" date="2020-12" db="EMBL/GenBank/DDBJ databases">
        <title>Metabolic potential, ecology and presence of endohyphal bacteria is reflected in genomic diversity of Mucoromycotina.</title>
        <authorList>
            <person name="Muszewska A."/>
            <person name="Okrasinska A."/>
            <person name="Steczkiewicz K."/>
            <person name="Drgas O."/>
            <person name="Orlowska M."/>
            <person name="Perlinska-Lenart U."/>
            <person name="Aleksandrzak-Piekarczyk T."/>
            <person name="Szatraj K."/>
            <person name="Zielenkiewicz U."/>
            <person name="Pilsyk S."/>
            <person name="Malc E."/>
            <person name="Mieczkowski P."/>
            <person name="Kruszewska J.S."/>
            <person name="Biernat P."/>
            <person name="Pawlowska J."/>
        </authorList>
    </citation>
    <scope>NUCLEOTIDE SEQUENCE</scope>
    <source>
        <strain evidence="3">WA0000017839</strain>
    </source>
</reference>
<feature type="region of interest" description="Disordered" evidence="1">
    <location>
        <begin position="343"/>
        <end position="368"/>
    </location>
</feature>
<feature type="compositionally biased region" description="Low complexity" evidence="1">
    <location>
        <begin position="346"/>
        <end position="358"/>
    </location>
</feature>
<keyword evidence="2" id="KW-0472">Membrane</keyword>
<organism evidence="3 4">
    <name type="scientific">Mucor saturninus</name>
    <dbReference type="NCBI Taxonomy" id="64648"/>
    <lineage>
        <taxon>Eukaryota</taxon>
        <taxon>Fungi</taxon>
        <taxon>Fungi incertae sedis</taxon>
        <taxon>Mucoromycota</taxon>
        <taxon>Mucoromycotina</taxon>
        <taxon>Mucoromycetes</taxon>
        <taxon>Mucorales</taxon>
        <taxon>Mucorineae</taxon>
        <taxon>Mucoraceae</taxon>
        <taxon>Mucor</taxon>
    </lineage>
</organism>
<feature type="region of interest" description="Disordered" evidence="1">
    <location>
        <begin position="411"/>
        <end position="430"/>
    </location>
</feature>
<evidence type="ECO:0000313" key="3">
    <source>
        <dbReference type="EMBL" id="KAG2210950.1"/>
    </source>
</evidence>
<dbReference type="EMBL" id="JAEPRD010000010">
    <property type="protein sequence ID" value="KAG2210950.1"/>
    <property type="molecule type" value="Genomic_DNA"/>
</dbReference>